<keyword evidence="7" id="KW-0496">Mitochondrion</keyword>
<dbReference type="Gene3D" id="1.50.40.10">
    <property type="entry name" value="Mitochondrial carrier domain"/>
    <property type="match status" value="2"/>
</dbReference>
<dbReference type="InterPro" id="IPR023395">
    <property type="entry name" value="MCP_dom_sf"/>
</dbReference>
<evidence type="ECO:0000313" key="11">
    <source>
        <dbReference type="EMBL" id="KAK9902841.1"/>
    </source>
</evidence>
<keyword evidence="5" id="KW-0677">Repeat</keyword>
<dbReference type="EMBL" id="JALJOT010000015">
    <property type="protein sequence ID" value="KAK9902841.1"/>
    <property type="molecule type" value="Genomic_DNA"/>
</dbReference>
<keyword evidence="8 9" id="KW-0472">Membrane</keyword>
<feature type="repeat" description="Solcar" evidence="9">
    <location>
        <begin position="111"/>
        <end position="195"/>
    </location>
</feature>
<evidence type="ECO:0000256" key="10">
    <source>
        <dbReference type="RuleBase" id="RU000488"/>
    </source>
</evidence>
<feature type="repeat" description="Solcar" evidence="9">
    <location>
        <begin position="204"/>
        <end position="294"/>
    </location>
</feature>
<evidence type="ECO:0000256" key="1">
    <source>
        <dbReference type="ARBA" id="ARBA00004225"/>
    </source>
</evidence>
<evidence type="ECO:0000256" key="9">
    <source>
        <dbReference type="PROSITE-ProRule" id="PRU00282"/>
    </source>
</evidence>
<evidence type="ECO:0000256" key="6">
    <source>
        <dbReference type="ARBA" id="ARBA00022989"/>
    </source>
</evidence>
<dbReference type="PANTHER" id="PTHR45758:SF4">
    <property type="entry name" value="MITOFERRIN-1"/>
    <property type="match status" value="1"/>
</dbReference>
<evidence type="ECO:0000256" key="4">
    <source>
        <dbReference type="ARBA" id="ARBA00022692"/>
    </source>
</evidence>
<dbReference type="PRINTS" id="PR00926">
    <property type="entry name" value="MITOCARRIER"/>
</dbReference>
<keyword evidence="3 10" id="KW-0813">Transport</keyword>
<dbReference type="InterPro" id="IPR018108">
    <property type="entry name" value="MCP_transmembrane"/>
</dbReference>
<evidence type="ECO:0000256" key="2">
    <source>
        <dbReference type="ARBA" id="ARBA00006375"/>
    </source>
</evidence>
<keyword evidence="4 9" id="KW-0812">Transmembrane</keyword>
<accession>A0ABR2YDH5</accession>
<evidence type="ECO:0000256" key="3">
    <source>
        <dbReference type="ARBA" id="ARBA00022448"/>
    </source>
</evidence>
<dbReference type="PROSITE" id="PS50920">
    <property type="entry name" value="SOLCAR"/>
    <property type="match status" value="3"/>
</dbReference>
<reference evidence="11 12" key="1">
    <citation type="journal article" date="2024" name="Nat. Commun.">
        <title>Phylogenomics reveals the evolutionary origins of lichenization in chlorophyte algae.</title>
        <authorList>
            <person name="Puginier C."/>
            <person name="Libourel C."/>
            <person name="Otte J."/>
            <person name="Skaloud P."/>
            <person name="Haon M."/>
            <person name="Grisel S."/>
            <person name="Petersen M."/>
            <person name="Berrin J.G."/>
            <person name="Delaux P.M."/>
            <person name="Dal Grande F."/>
            <person name="Keller J."/>
        </authorList>
    </citation>
    <scope>NUCLEOTIDE SEQUENCE [LARGE SCALE GENOMIC DNA]</scope>
    <source>
        <strain evidence="11 12">SAG 216-7</strain>
    </source>
</reference>
<organism evidence="11 12">
    <name type="scientific">Coccomyxa subellipsoidea</name>
    <dbReference type="NCBI Taxonomy" id="248742"/>
    <lineage>
        <taxon>Eukaryota</taxon>
        <taxon>Viridiplantae</taxon>
        <taxon>Chlorophyta</taxon>
        <taxon>core chlorophytes</taxon>
        <taxon>Trebouxiophyceae</taxon>
        <taxon>Trebouxiophyceae incertae sedis</taxon>
        <taxon>Coccomyxaceae</taxon>
        <taxon>Coccomyxa</taxon>
    </lineage>
</organism>
<evidence type="ECO:0000256" key="8">
    <source>
        <dbReference type="ARBA" id="ARBA00023136"/>
    </source>
</evidence>
<name>A0ABR2YDH5_9CHLO</name>
<comment type="similarity">
    <text evidence="2 10">Belongs to the mitochondrial carrier (TC 2.A.29) family.</text>
</comment>
<dbReference type="Proteomes" id="UP001491310">
    <property type="component" value="Unassembled WGS sequence"/>
</dbReference>
<dbReference type="SUPFAM" id="SSF103506">
    <property type="entry name" value="Mitochondrial carrier"/>
    <property type="match status" value="1"/>
</dbReference>
<gene>
    <name evidence="11" type="ORF">WJX75_008327</name>
</gene>
<dbReference type="PANTHER" id="PTHR45758">
    <property type="entry name" value="MITOFERRIN-1-RELATED"/>
    <property type="match status" value="1"/>
</dbReference>
<feature type="repeat" description="Solcar" evidence="9">
    <location>
        <begin position="15"/>
        <end position="104"/>
    </location>
</feature>
<evidence type="ECO:0000256" key="5">
    <source>
        <dbReference type="ARBA" id="ARBA00022737"/>
    </source>
</evidence>
<proteinExistence type="inferred from homology"/>
<evidence type="ECO:0000313" key="12">
    <source>
        <dbReference type="Proteomes" id="UP001491310"/>
    </source>
</evidence>
<keyword evidence="6" id="KW-1133">Transmembrane helix</keyword>
<dbReference type="Pfam" id="PF00153">
    <property type="entry name" value="Mito_carr"/>
    <property type="match status" value="3"/>
</dbReference>
<evidence type="ECO:0008006" key="13">
    <source>
        <dbReference type="Google" id="ProtNLM"/>
    </source>
</evidence>
<keyword evidence="12" id="KW-1185">Reference proteome</keyword>
<sequence>MTCAPEIEDEEHDDLHFSNHMLAGAVAGTLEHTLMFPVDTVKTRMQALAHPGQRLHGVPTFRAVQAVLRREGIRGLYGGVAAAGLGAGPSHAVHFAVYEAAKRWLGSSAETGFAGAALSGATATIVSDACMTPFDVIKQRLQVAHSPYRGFVDCLRRTVQQDGVSALFKSYPTTLLMNIPFMAIYFASYEGSKQSLIDYAHGEETLLIQGVAGGLAGGAAAALTTPLDVVKTRLQLEGVSSPVRYVSMNVVSTMRHIALAEGHKALWAGLRPRVLFHVPAAAITWSSYETMKLLLRDRSLTAA</sequence>
<comment type="caution">
    <text evidence="11">The sequence shown here is derived from an EMBL/GenBank/DDBJ whole genome shotgun (WGS) entry which is preliminary data.</text>
</comment>
<comment type="subcellular location">
    <subcellularLocation>
        <location evidence="1">Mitochondrion membrane</location>
        <topology evidence="1">Multi-pass membrane protein</topology>
    </subcellularLocation>
</comment>
<evidence type="ECO:0000256" key="7">
    <source>
        <dbReference type="ARBA" id="ARBA00023128"/>
    </source>
</evidence>
<dbReference type="InterPro" id="IPR002067">
    <property type="entry name" value="MCP"/>
</dbReference>
<protein>
    <recommendedName>
        <fullName evidence="13">Mitochondrial carrier</fullName>
    </recommendedName>
</protein>